<keyword evidence="10" id="KW-1185">Reference proteome</keyword>
<dbReference type="GO" id="GO:0005634">
    <property type="term" value="C:nucleus"/>
    <property type="evidence" value="ECO:0007669"/>
    <property type="project" value="UniProtKB-SubCell"/>
</dbReference>
<evidence type="ECO:0000313" key="10">
    <source>
        <dbReference type="Proteomes" id="UP000233160"/>
    </source>
</evidence>
<dbReference type="AlphaFoldDB" id="A0A2K6F8A0"/>
<dbReference type="GO" id="GO:0048646">
    <property type="term" value="P:anatomical structure formation involved in morphogenesis"/>
    <property type="evidence" value="ECO:0007669"/>
    <property type="project" value="UniProtKB-ARBA"/>
</dbReference>
<dbReference type="GO" id="GO:0070365">
    <property type="term" value="P:hepatocyte differentiation"/>
    <property type="evidence" value="ECO:0007669"/>
    <property type="project" value="UniProtKB-ARBA"/>
</dbReference>
<dbReference type="FunFam" id="1.10.10.500:FF:000001">
    <property type="entry name" value="Prospero homeobox protein 1"/>
    <property type="match status" value="1"/>
</dbReference>
<dbReference type="GO" id="GO:0035295">
    <property type="term" value="P:tube development"/>
    <property type="evidence" value="ECO:0007669"/>
    <property type="project" value="UniProtKB-ARBA"/>
</dbReference>
<feature type="region of interest" description="Disordered" evidence="7">
    <location>
        <begin position="1"/>
        <end position="46"/>
    </location>
</feature>
<dbReference type="GO" id="GO:0045165">
    <property type="term" value="P:cell fate commitment"/>
    <property type="evidence" value="ECO:0007669"/>
    <property type="project" value="UniProtKB-ARBA"/>
</dbReference>
<dbReference type="GO" id="GO:0000978">
    <property type="term" value="F:RNA polymerase II cis-regulatory region sequence-specific DNA binding"/>
    <property type="evidence" value="ECO:0007669"/>
    <property type="project" value="TreeGrafter"/>
</dbReference>
<dbReference type="InterPro" id="IPR023082">
    <property type="entry name" value="Homeo_prospero_dom"/>
</dbReference>
<dbReference type="OMA" id="YPIPPRM"/>
<keyword evidence="2" id="KW-0805">Transcription regulation</keyword>
<comment type="subcellular location">
    <subcellularLocation>
        <location evidence="1">Nucleus</location>
    </subcellularLocation>
</comment>
<evidence type="ECO:0000256" key="7">
    <source>
        <dbReference type="SAM" id="MobiDB-lite"/>
    </source>
</evidence>
<accession>A0A2K6F8A0</accession>
<evidence type="ECO:0000256" key="2">
    <source>
        <dbReference type="ARBA" id="ARBA00023015"/>
    </source>
</evidence>
<keyword evidence="5" id="KW-0804">Transcription</keyword>
<dbReference type="GO" id="GO:0007417">
    <property type="term" value="P:central nervous system development"/>
    <property type="evidence" value="ECO:0007669"/>
    <property type="project" value="UniProtKB-ARBA"/>
</dbReference>
<feature type="compositionally biased region" description="Polar residues" evidence="7">
    <location>
        <begin position="1"/>
        <end position="15"/>
    </location>
</feature>
<protein>
    <submittedName>
        <fullName evidence="9">Prospero homeobox 2</fullName>
    </submittedName>
</protein>
<feature type="compositionally biased region" description="Basic and acidic residues" evidence="7">
    <location>
        <begin position="199"/>
        <end position="209"/>
    </location>
</feature>
<evidence type="ECO:0000256" key="5">
    <source>
        <dbReference type="ARBA" id="ARBA00023163"/>
    </source>
</evidence>
<dbReference type="Ensembl" id="ENSPCOT00000020781.1">
    <property type="protein sequence ID" value="ENSPCOP00000010205.1"/>
    <property type="gene ID" value="ENSPCOG00000016556.1"/>
</dbReference>
<dbReference type="InterPro" id="IPR039350">
    <property type="entry name" value="Prospero_homeodomain"/>
</dbReference>
<dbReference type="InterPro" id="IPR037131">
    <property type="entry name" value="Homeo_prospero_dom_sf"/>
</dbReference>
<dbReference type="GO" id="GO:0000981">
    <property type="term" value="F:DNA-binding transcription factor activity, RNA polymerase II-specific"/>
    <property type="evidence" value="ECO:0007669"/>
    <property type="project" value="TreeGrafter"/>
</dbReference>
<reference evidence="9" key="1">
    <citation type="submission" date="2025-08" db="UniProtKB">
        <authorList>
            <consortium name="Ensembl"/>
        </authorList>
    </citation>
    <scope>IDENTIFICATION</scope>
</reference>
<dbReference type="GO" id="GO:0060059">
    <property type="term" value="P:embryonic retina morphogenesis in camera-type eye"/>
    <property type="evidence" value="ECO:0007669"/>
    <property type="project" value="UniProtKB-ARBA"/>
</dbReference>
<evidence type="ECO:0000256" key="6">
    <source>
        <dbReference type="ARBA" id="ARBA00023242"/>
    </source>
</evidence>
<dbReference type="GeneTree" id="ENSGT00940000154790"/>
<dbReference type="Gene3D" id="1.10.10.500">
    <property type="entry name" value="Homeo-prospero domain"/>
    <property type="match status" value="1"/>
</dbReference>
<evidence type="ECO:0000256" key="4">
    <source>
        <dbReference type="ARBA" id="ARBA00023155"/>
    </source>
</evidence>
<feature type="domain" description="Prospero" evidence="8">
    <location>
        <begin position="431"/>
        <end position="586"/>
    </location>
</feature>
<gene>
    <name evidence="9" type="primary">PROX2</name>
</gene>
<feature type="region of interest" description="Disordered" evidence="7">
    <location>
        <begin position="156"/>
        <end position="209"/>
    </location>
</feature>
<sequence length="586" mass="64179">MDPNSILLSPQTRTCSHLAEPCMEGERSPSPQELGRDSPFPWNQVPSSSLADPTWFGNEHVQAKRARVETIIRGMCLSPGPPVPGNARARASLCCLEKARERKRKQSLPMQQGTLKPGPARAGGNRKRGPWVREQLHLLKQQLRHLQAHILQAAEPRDAAQGPGGADKGKGPLSVKQTNGCGSSPWAMDGGHHQGSSKDLSRAEKHRVSEPRFLPSGAQALLEVLRKELTGAVSQAVDSVLQKMLLDPPGHLAQLCRSFQGLVPEGKGEPSPPGGGVYKGPFALAALPRGVQPEAGVPLGNLPLAKPPDSPRYPISPRVISKSYEGPPANRPLTMPSHVQENQILSHLLGPGPNGHWSGGPPQDSSSQSHPSSESAPRPWGASKLRPSVLSQQQCPLPFTSTRLESLPLLPSVKMEQGGLQALSEALPFSSEGLNPGHLKKAKLMFFFTRYPSSNLLKAYFPDVQFNRCITSQMIKWFSNFREFYYIQMEKYARQAISDGVTNPKMLVVLRDSELFRALNMHYNKGNDFEVPDCFLEIASLTLQEFFRAVSAGKDSDPSWKKPIYKIISKLDSDIPEILKSSSYSQ</sequence>
<feature type="compositionally biased region" description="Low complexity" evidence="7">
    <location>
        <begin position="359"/>
        <end position="377"/>
    </location>
</feature>
<feature type="region of interest" description="Disordered" evidence="7">
    <location>
        <begin position="102"/>
        <end position="127"/>
    </location>
</feature>
<keyword evidence="6" id="KW-0539">Nucleus</keyword>
<dbReference type="GO" id="GO:0060836">
    <property type="term" value="P:lymphatic endothelial cell differentiation"/>
    <property type="evidence" value="ECO:0007669"/>
    <property type="project" value="UniProtKB-ARBA"/>
</dbReference>
<dbReference type="PROSITE" id="PS51818">
    <property type="entry name" value="HOMEO_PROSPERO"/>
    <property type="match status" value="1"/>
</dbReference>
<dbReference type="GO" id="GO:0070309">
    <property type="term" value="P:lens fiber cell morphogenesis"/>
    <property type="evidence" value="ECO:0007669"/>
    <property type="project" value="UniProtKB-ARBA"/>
</dbReference>
<evidence type="ECO:0000256" key="1">
    <source>
        <dbReference type="ARBA" id="ARBA00004123"/>
    </source>
</evidence>
<dbReference type="PANTHER" id="PTHR12198">
    <property type="entry name" value="HOMEOBOX PROTEIN PROSPERO/PROX-1/CEH-26"/>
    <property type="match status" value="1"/>
</dbReference>
<dbReference type="GO" id="GO:0031016">
    <property type="term" value="P:pancreas development"/>
    <property type="evidence" value="ECO:0007669"/>
    <property type="project" value="UniProtKB-ARBA"/>
</dbReference>
<dbReference type="PANTHER" id="PTHR12198:SF5">
    <property type="entry name" value="PROSPERO HOMEOBOX PROTEIN 2"/>
    <property type="match status" value="1"/>
</dbReference>
<keyword evidence="4" id="KW-0371">Homeobox</keyword>
<evidence type="ECO:0000256" key="3">
    <source>
        <dbReference type="ARBA" id="ARBA00023125"/>
    </source>
</evidence>
<reference evidence="9" key="2">
    <citation type="submission" date="2025-09" db="UniProtKB">
        <authorList>
            <consortium name="Ensembl"/>
        </authorList>
    </citation>
    <scope>IDENTIFICATION</scope>
</reference>
<dbReference type="Pfam" id="PF05044">
    <property type="entry name" value="HPD"/>
    <property type="match status" value="1"/>
</dbReference>
<dbReference type="SUPFAM" id="SSF46689">
    <property type="entry name" value="Homeodomain-like"/>
    <property type="match status" value="1"/>
</dbReference>
<name>A0A2K6F8A0_PROCO</name>
<dbReference type="STRING" id="379532.ENSPCOP00000010205"/>
<organism evidence="9 10">
    <name type="scientific">Propithecus coquereli</name>
    <name type="common">Coquerel's sifaka</name>
    <name type="synonym">Propithecus verreauxi coquereli</name>
    <dbReference type="NCBI Taxonomy" id="379532"/>
    <lineage>
        <taxon>Eukaryota</taxon>
        <taxon>Metazoa</taxon>
        <taxon>Chordata</taxon>
        <taxon>Craniata</taxon>
        <taxon>Vertebrata</taxon>
        <taxon>Euteleostomi</taxon>
        <taxon>Mammalia</taxon>
        <taxon>Eutheria</taxon>
        <taxon>Euarchontoglires</taxon>
        <taxon>Primates</taxon>
        <taxon>Strepsirrhini</taxon>
        <taxon>Lemuriformes</taxon>
        <taxon>Indriidae</taxon>
        <taxon>Propithecus</taxon>
    </lineage>
</organism>
<feature type="region of interest" description="Disordered" evidence="7">
    <location>
        <begin position="301"/>
        <end position="387"/>
    </location>
</feature>
<evidence type="ECO:0000259" key="8">
    <source>
        <dbReference type="PROSITE" id="PS51818"/>
    </source>
</evidence>
<evidence type="ECO:0000313" key="9">
    <source>
        <dbReference type="Ensembl" id="ENSPCOP00000010205.1"/>
    </source>
</evidence>
<dbReference type="InterPro" id="IPR009057">
    <property type="entry name" value="Homeodomain-like_sf"/>
</dbReference>
<dbReference type="Proteomes" id="UP000233160">
    <property type="component" value="Unassembled WGS sequence"/>
</dbReference>
<proteinExistence type="predicted"/>
<dbReference type="GO" id="GO:0005737">
    <property type="term" value="C:cytoplasm"/>
    <property type="evidence" value="ECO:0007669"/>
    <property type="project" value="UniProtKB-ARBA"/>
</dbReference>
<keyword evidence="3" id="KW-0238">DNA-binding</keyword>